<name>A0A8H6R915_9PEZI</name>
<dbReference type="SUPFAM" id="SSF81383">
    <property type="entry name" value="F-box domain"/>
    <property type="match status" value="1"/>
</dbReference>
<gene>
    <name evidence="1" type="ORF">HII31_12937</name>
</gene>
<reference evidence="1" key="1">
    <citation type="submission" date="2020-04" db="EMBL/GenBank/DDBJ databases">
        <title>Draft genome resource of the tomato pathogen Pseudocercospora fuligena.</title>
        <authorList>
            <person name="Zaccaron A."/>
        </authorList>
    </citation>
    <scope>NUCLEOTIDE SEQUENCE</scope>
    <source>
        <strain evidence="1">PF001</strain>
    </source>
</reference>
<keyword evidence="2" id="KW-1185">Reference proteome</keyword>
<dbReference type="EMBL" id="JABCIY010000310">
    <property type="protein sequence ID" value="KAF7185706.1"/>
    <property type="molecule type" value="Genomic_DNA"/>
</dbReference>
<dbReference type="Proteomes" id="UP000660729">
    <property type="component" value="Unassembled WGS sequence"/>
</dbReference>
<dbReference type="InterPro" id="IPR036047">
    <property type="entry name" value="F-box-like_dom_sf"/>
</dbReference>
<organism evidence="1 2">
    <name type="scientific">Pseudocercospora fuligena</name>
    <dbReference type="NCBI Taxonomy" id="685502"/>
    <lineage>
        <taxon>Eukaryota</taxon>
        <taxon>Fungi</taxon>
        <taxon>Dikarya</taxon>
        <taxon>Ascomycota</taxon>
        <taxon>Pezizomycotina</taxon>
        <taxon>Dothideomycetes</taxon>
        <taxon>Dothideomycetidae</taxon>
        <taxon>Mycosphaerellales</taxon>
        <taxon>Mycosphaerellaceae</taxon>
        <taxon>Pseudocercospora</taxon>
    </lineage>
</organism>
<comment type="caution">
    <text evidence="1">The sequence shown here is derived from an EMBL/GenBank/DDBJ whole genome shotgun (WGS) entry which is preliminary data.</text>
</comment>
<accession>A0A8H6R915</accession>
<protein>
    <recommendedName>
        <fullName evidence="3">F-box domain-containing protein</fullName>
    </recommendedName>
</protein>
<evidence type="ECO:0000313" key="1">
    <source>
        <dbReference type="EMBL" id="KAF7185706.1"/>
    </source>
</evidence>
<proteinExistence type="predicted"/>
<dbReference type="OrthoDB" id="3645130at2759"/>
<evidence type="ECO:0000313" key="2">
    <source>
        <dbReference type="Proteomes" id="UP000660729"/>
    </source>
</evidence>
<sequence length="284" mass="32382">MLAKTSVFQRAGQIRLRFSFFPNLVGILPYIQNQDTPSTANMAATKVFKIGELAEAILIQLPTRDLLLAQRVCKAIKHTIDKSKPIQKALFFLPGDRIDPNVHEDFTMSIESAKEITSKSRAGCHPKSIEKTGLTLNPLLVKRLTLNELPEWPEQEKCGQFANMLKTRLIKSPPEASCRRMFISQPPQVFQTTSIDLRWPGEVSFYQFEGPNSRNRCPMGLGMGVTMEQLIDKMEECVKKKYSTSKEILTMARWPFCFAEVISYEEMYERAADHFGLEDPEWAV</sequence>
<dbReference type="AlphaFoldDB" id="A0A8H6R915"/>
<evidence type="ECO:0008006" key="3">
    <source>
        <dbReference type="Google" id="ProtNLM"/>
    </source>
</evidence>